<evidence type="ECO:0000313" key="1">
    <source>
        <dbReference type="EMBL" id="KAA6378061.1"/>
    </source>
</evidence>
<accession>A0A5J4V787</accession>
<protein>
    <submittedName>
        <fullName evidence="1">Uncharacterized protein</fullName>
    </submittedName>
</protein>
<proteinExistence type="predicted"/>
<dbReference type="AlphaFoldDB" id="A0A5J4V787"/>
<name>A0A5J4V787_9EUKA</name>
<dbReference type="Proteomes" id="UP000324800">
    <property type="component" value="Unassembled WGS sequence"/>
</dbReference>
<comment type="caution">
    <text evidence="1">The sequence shown here is derived from an EMBL/GenBank/DDBJ whole genome shotgun (WGS) entry which is preliminary data.</text>
</comment>
<dbReference type="EMBL" id="SNRW01009402">
    <property type="protein sequence ID" value="KAA6378061.1"/>
    <property type="molecule type" value="Genomic_DNA"/>
</dbReference>
<sequence length="119" mass="13848">MAIVLEAMIGVQTSEIDFWVTNILEEQNSEARRREMRCPSLLHISSVLKPDEVLDLNRSPINKIFQSEQTLALHSIQNRRKNTCTFVRTKTRTTGNRYIELNDPKRQRSLENAFCTIVE</sequence>
<reference evidence="1 2" key="1">
    <citation type="submission" date="2019-03" db="EMBL/GenBank/DDBJ databases">
        <title>Single cell metagenomics reveals metabolic interactions within the superorganism composed of flagellate Streblomastix strix and complex community of Bacteroidetes bacteria on its surface.</title>
        <authorList>
            <person name="Treitli S.C."/>
            <person name="Kolisko M."/>
            <person name="Husnik F."/>
            <person name="Keeling P."/>
            <person name="Hampl V."/>
        </authorList>
    </citation>
    <scope>NUCLEOTIDE SEQUENCE [LARGE SCALE GENOMIC DNA]</scope>
    <source>
        <strain evidence="1">ST1C</strain>
    </source>
</reference>
<organism evidence="1 2">
    <name type="scientific">Streblomastix strix</name>
    <dbReference type="NCBI Taxonomy" id="222440"/>
    <lineage>
        <taxon>Eukaryota</taxon>
        <taxon>Metamonada</taxon>
        <taxon>Preaxostyla</taxon>
        <taxon>Oxymonadida</taxon>
        <taxon>Streblomastigidae</taxon>
        <taxon>Streblomastix</taxon>
    </lineage>
</organism>
<evidence type="ECO:0000313" key="2">
    <source>
        <dbReference type="Proteomes" id="UP000324800"/>
    </source>
</evidence>
<gene>
    <name evidence="1" type="ORF">EZS28_026413</name>
</gene>